<dbReference type="Proteomes" id="UP001162164">
    <property type="component" value="Unassembled WGS sequence"/>
</dbReference>
<keyword evidence="5" id="KW-0968">Cytoplasmic vesicle</keyword>
<organism evidence="7 8">
    <name type="scientific">Molorchus minor</name>
    <dbReference type="NCBI Taxonomy" id="1323400"/>
    <lineage>
        <taxon>Eukaryota</taxon>
        <taxon>Metazoa</taxon>
        <taxon>Ecdysozoa</taxon>
        <taxon>Arthropoda</taxon>
        <taxon>Hexapoda</taxon>
        <taxon>Insecta</taxon>
        <taxon>Pterygota</taxon>
        <taxon>Neoptera</taxon>
        <taxon>Endopterygota</taxon>
        <taxon>Coleoptera</taxon>
        <taxon>Polyphaga</taxon>
        <taxon>Cucujiformia</taxon>
        <taxon>Chrysomeloidea</taxon>
        <taxon>Cerambycidae</taxon>
        <taxon>Lamiinae</taxon>
        <taxon>Monochamini</taxon>
        <taxon>Molorchus</taxon>
    </lineage>
</organism>
<comment type="caution">
    <text evidence="7">The sequence shown here is derived from an EMBL/GenBank/DDBJ whole genome shotgun (WGS) entry which is preliminary data.</text>
</comment>
<feature type="transmembrane region" description="Helical" evidence="6">
    <location>
        <begin position="25"/>
        <end position="51"/>
    </location>
</feature>
<dbReference type="EMBL" id="JAPWTJ010000236">
    <property type="protein sequence ID" value="KAJ8980769.1"/>
    <property type="molecule type" value="Genomic_DNA"/>
</dbReference>
<dbReference type="PANTHER" id="PTHR31792">
    <property type="entry name" value="VACUOLAR ATPASE ASSEMBLY INTEGRAL MEMBRANE PROTEIN VMA21"/>
    <property type="match status" value="1"/>
</dbReference>
<evidence type="ECO:0000256" key="5">
    <source>
        <dbReference type="ARBA" id="ARBA00023329"/>
    </source>
</evidence>
<keyword evidence="8" id="KW-1185">Reference proteome</keyword>
<evidence type="ECO:0000256" key="3">
    <source>
        <dbReference type="ARBA" id="ARBA00022989"/>
    </source>
</evidence>
<accession>A0ABQ9JT83</accession>
<keyword evidence="3 6" id="KW-1133">Transmembrane helix</keyword>
<evidence type="ECO:0000256" key="1">
    <source>
        <dbReference type="ARBA" id="ARBA00022692"/>
    </source>
</evidence>
<evidence type="ECO:0000313" key="8">
    <source>
        <dbReference type="Proteomes" id="UP001162164"/>
    </source>
</evidence>
<sequence>MVEDTDVVADNDLFLPPHMKQAAKAVALLLFFSLLMFSLPFGAFFGVKYILKDYYFIDGYRNTVWSVVAAVVTVYLIIGVYAYIAYHDTEYDDEGNEIKEPNKSDLNLKQDNSTVYKVPLAQDIDFSKINHKSKRFINPVSCFYMFIDGYYINTYIVSPDGVPYALRRKASRWFYYITRTRQVAFQYIFLILPRQHSSGYVQPLE</sequence>
<evidence type="ECO:0000256" key="2">
    <source>
        <dbReference type="ARBA" id="ARBA00022824"/>
    </source>
</evidence>
<reference evidence="7" key="1">
    <citation type="journal article" date="2023" name="Insect Mol. Biol.">
        <title>Genome sequencing provides insights into the evolution of gene families encoding plant cell wall-degrading enzymes in longhorned beetles.</title>
        <authorList>
            <person name="Shin N.R."/>
            <person name="Okamura Y."/>
            <person name="Kirsch R."/>
            <person name="Pauchet Y."/>
        </authorList>
    </citation>
    <scope>NUCLEOTIDE SEQUENCE</scope>
    <source>
        <strain evidence="7">MMC_N1</strain>
    </source>
</reference>
<keyword evidence="4 6" id="KW-0472">Membrane</keyword>
<evidence type="ECO:0000256" key="4">
    <source>
        <dbReference type="ARBA" id="ARBA00023136"/>
    </source>
</evidence>
<dbReference type="Pfam" id="PF09446">
    <property type="entry name" value="VMA21"/>
    <property type="match status" value="1"/>
</dbReference>
<gene>
    <name evidence="7" type="ORF">NQ317_016018</name>
</gene>
<feature type="transmembrane region" description="Helical" evidence="6">
    <location>
        <begin position="63"/>
        <end position="84"/>
    </location>
</feature>
<protein>
    <submittedName>
        <fullName evidence="7">Uncharacterized protein</fullName>
    </submittedName>
</protein>
<name>A0ABQ9JT83_9CUCU</name>
<keyword evidence="2" id="KW-0256">Endoplasmic reticulum</keyword>
<keyword evidence="1 6" id="KW-0812">Transmembrane</keyword>
<dbReference type="PANTHER" id="PTHR31792:SF3">
    <property type="entry name" value="VACUOLAR ATPASE ASSEMBLY INTEGRAL MEMBRANE PROTEIN VMA21"/>
    <property type="match status" value="1"/>
</dbReference>
<evidence type="ECO:0000256" key="6">
    <source>
        <dbReference type="SAM" id="Phobius"/>
    </source>
</evidence>
<evidence type="ECO:0000313" key="7">
    <source>
        <dbReference type="EMBL" id="KAJ8980769.1"/>
    </source>
</evidence>
<proteinExistence type="predicted"/>
<dbReference type="InterPro" id="IPR019013">
    <property type="entry name" value="Vma21"/>
</dbReference>